<accession>A0A0M7A1Y6</accession>
<evidence type="ECO:0000313" key="1">
    <source>
        <dbReference type="EMBL" id="CTQ70215.1"/>
    </source>
</evidence>
<dbReference type="Proteomes" id="UP000049983">
    <property type="component" value="Unassembled WGS sequence"/>
</dbReference>
<proteinExistence type="predicted"/>
<evidence type="ECO:0000313" key="2">
    <source>
        <dbReference type="Proteomes" id="UP000049983"/>
    </source>
</evidence>
<sequence>MHPQLVNVRAEFGAKMRANRKLQVQRLNLSPQLAGASCSADVRIVPPGPAMALSQGHLSTPCICHALLAGRNAEKIRLKPPATQAVCQRVCVLHCAVHSDFKIGDRGHAARAIVDEIRMKFVECIA</sequence>
<organism evidence="1 2">
    <name type="scientific">Roseibium album</name>
    <dbReference type="NCBI Taxonomy" id="311410"/>
    <lineage>
        <taxon>Bacteria</taxon>
        <taxon>Pseudomonadati</taxon>
        <taxon>Pseudomonadota</taxon>
        <taxon>Alphaproteobacteria</taxon>
        <taxon>Hyphomicrobiales</taxon>
        <taxon>Stappiaceae</taxon>
        <taxon>Roseibium</taxon>
    </lineage>
</organism>
<keyword evidence="2" id="KW-1185">Reference proteome</keyword>
<gene>
    <name evidence="1" type="ORF">LA5096_02428</name>
</gene>
<dbReference type="AlphaFoldDB" id="A0A0M7A1Y6"/>
<name>A0A0M7A1Y6_9HYPH</name>
<protein>
    <submittedName>
        <fullName evidence="1">Uncharacterized protein</fullName>
    </submittedName>
</protein>
<reference evidence="2" key="1">
    <citation type="submission" date="2015-07" db="EMBL/GenBank/DDBJ databases">
        <authorList>
            <person name="Rodrigo-Torres Lidia"/>
            <person name="Arahal R.David."/>
        </authorList>
    </citation>
    <scope>NUCLEOTIDE SEQUENCE [LARGE SCALE GENOMIC DNA]</scope>
    <source>
        <strain evidence="2">CECT 5096</strain>
    </source>
</reference>
<dbReference type="EMBL" id="CXWC01000010">
    <property type="protein sequence ID" value="CTQ70215.1"/>
    <property type="molecule type" value="Genomic_DNA"/>
</dbReference>